<reference evidence="1" key="1">
    <citation type="submission" date="2021-05" db="EMBL/GenBank/DDBJ databases">
        <authorList>
            <person name="Pan Q."/>
            <person name="Jouanno E."/>
            <person name="Zahm M."/>
            <person name="Klopp C."/>
            <person name="Cabau C."/>
            <person name="Louis A."/>
            <person name="Berthelot C."/>
            <person name="Parey E."/>
            <person name="Roest Crollius H."/>
            <person name="Montfort J."/>
            <person name="Robinson-Rechavi M."/>
            <person name="Bouchez O."/>
            <person name="Lampietro C."/>
            <person name="Lopez Roques C."/>
            <person name="Donnadieu C."/>
            <person name="Postlethwait J."/>
            <person name="Bobe J."/>
            <person name="Dillon D."/>
            <person name="Chandos A."/>
            <person name="von Hippel F."/>
            <person name="Guiguen Y."/>
        </authorList>
    </citation>
    <scope>NUCLEOTIDE SEQUENCE</scope>
    <source>
        <strain evidence="1">YG-Jan2019</strain>
    </source>
</reference>
<dbReference type="EMBL" id="CM055740">
    <property type="protein sequence ID" value="KAJ8003301.1"/>
    <property type="molecule type" value="Genomic_DNA"/>
</dbReference>
<accession>A0ACC2GHZ7</accession>
<comment type="caution">
    <text evidence="1">The sequence shown here is derived from an EMBL/GenBank/DDBJ whole genome shotgun (WGS) entry which is preliminary data.</text>
</comment>
<protein>
    <submittedName>
        <fullName evidence="1">Uncharacterized protein</fullName>
    </submittedName>
</protein>
<keyword evidence="2" id="KW-1185">Reference proteome</keyword>
<evidence type="ECO:0000313" key="2">
    <source>
        <dbReference type="Proteomes" id="UP001157502"/>
    </source>
</evidence>
<sequence length="95" mass="10310">MVRLYKPSKAEIAYITRAKMRLRWADVREGLNVSIPTDCNGPLQARGKAAAEGQGGEAEELEWMGLGEETNFETEDPAEGEADGSVAGTNRPVML</sequence>
<organism evidence="1 2">
    <name type="scientific">Dallia pectoralis</name>
    <name type="common">Alaska blackfish</name>
    <dbReference type="NCBI Taxonomy" id="75939"/>
    <lineage>
        <taxon>Eukaryota</taxon>
        <taxon>Metazoa</taxon>
        <taxon>Chordata</taxon>
        <taxon>Craniata</taxon>
        <taxon>Vertebrata</taxon>
        <taxon>Euteleostomi</taxon>
        <taxon>Actinopterygii</taxon>
        <taxon>Neopterygii</taxon>
        <taxon>Teleostei</taxon>
        <taxon>Protacanthopterygii</taxon>
        <taxon>Esociformes</taxon>
        <taxon>Umbridae</taxon>
        <taxon>Dallia</taxon>
    </lineage>
</organism>
<dbReference type="Proteomes" id="UP001157502">
    <property type="component" value="Chromosome 13"/>
</dbReference>
<name>A0ACC2GHZ7_DALPE</name>
<evidence type="ECO:0000313" key="1">
    <source>
        <dbReference type="EMBL" id="KAJ8003301.1"/>
    </source>
</evidence>
<gene>
    <name evidence="1" type="ORF">DPEC_G00168000</name>
</gene>
<proteinExistence type="predicted"/>